<name>A0AAJ7BU79_CEPCN</name>
<dbReference type="GeneID" id="107267180"/>
<dbReference type="AlphaFoldDB" id="A0AAJ7BU79"/>
<keyword evidence="2" id="KW-1133">Transmembrane helix</keyword>
<sequence>MFLATKPQINIIDKQRLHVFRRPGFIAWLLLATSASIFYMVTRRLTDNILASLILLLAEITFSLDALGEWQDLVLDKEENKATVTLCSWCDKLCSKVPEKSLTVMRMSDIRHVGISTELGIFLLGFNGKILSFSTRGLSHEEAREFKKKINYYLNTSRIERLDRCTFDPYDRLITPSDSEDEILKDDYPRGKREPLSVVRNRVIESATPVRVPLQNNEHDIRRQSSSPTLGNDYSPRSRRRHVRNVINFGNTAVDDHARVVAPRYDYPRCMRHGCTIPLRMQNAGSAC</sequence>
<evidence type="ECO:0000256" key="1">
    <source>
        <dbReference type="SAM" id="MobiDB-lite"/>
    </source>
</evidence>
<protein>
    <submittedName>
        <fullName evidence="4">Uncharacterized protein LOC107267180</fullName>
    </submittedName>
</protein>
<dbReference type="RefSeq" id="XP_015594019.1">
    <property type="nucleotide sequence ID" value="XM_015738533.2"/>
</dbReference>
<feature type="transmembrane region" description="Helical" evidence="2">
    <location>
        <begin position="24"/>
        <end position="42"/>
    </location>
</feature>
<organism evidence="3 4">
    <name type="scientific">Cephus cinctus</name>
    <name type="common">Wheat stem sawfly</name>
    <dbReference type="NCBI Taxonomy" id="211228"/>
    <lineage>
        <taxon>Eukaryota</taxon>
        <taxon>Metazoa</taxon>
        <taxon>Ecdysozoa</taxon>
        <taxon>Arthropoda</taxon>
        <taxon>Hexapoda</taxon>
        <taxon>Insecta</taxon>
        <taxon>Pterygota</taxon>
        <taxon>Neoptera</taxon>
        <taxon>Endopterygota</taxon>
        <taxon>Hymenoptera</taxon>
        <taxon>Cephoidea</taxon>
        <taxon>Cephidae</taxon>
        <taxon>Cephus</taxon>
    </lineage>
</organism>
<feature type="region of interest" description="Disordered" evidence="1">
    <location>
        <begin position="213"/>
        <end position="239"/>
    </location>
</feature>
<reference evidence="4" key="1">
    <citation type="submission" date="2025-08" db="UniProtKB">
        <authorList>
            <consortium name="RefSeq"/>
        </authorList>
    </citation>
    <scope>IDENTIFICATION</scope>
</reference>
<proteinExistence type="predicted"/>
<dbReference type="KEGG" id="ccin:107267180"/>
<gene>
    <name evidence="4" type="primary">LOC107267180</name>
</gene>
<keyword evidence="2" id="KW-0472">Membrane</keyword>
<evidence type="ECO:0000256" key="2">
    <source>
        <dbReference type="SAM" id="Phobius"/>
    </source>
</evidence>
<evidence type="ECO:0000313" key="4">
    <source>
        <dbReference type="RefSeq" id="XP_015594019.1"/>
    </source>
</evidence>
<keyword evidence="3" id="KW-1185">Reference proteome</keyword>
<accession>A0AAJ7BU79</accession>
<keyword evidence="2" id="KW-0812">Transmembrane</keyword>
<dbReference type="Proteomes" id="UP000694920">
    <property type="component" value="Unplaced"/>
</dbReference>
<evidence type="ECO:0000313" key="3">
    <source>
        <dbReference type="Proteomes" id="UP000694920"/>
    </source>
</evidence>